<dbReference type="AlphaFoldDB" id="A0A8T2NQZ7"/>
<reference evidence="2" key="1">
    <citation type="thesis" date="2021" institute="BYU ScholarsArchive" country="Provo, UT, USA">
        <title>Applications of and Algorithms for Genome Assembly and Genomic Analyses with an Emphasis on Marine Teleosts.</title>
        <authorList>
            <person name="Pickett B.D."/>
        </authorList>
    </citation>
    <scope>NUCLEOTIDE SEQUENCE</scope>
    <source>
        <strain evidence="2">HI-2016</strain>
    </source>
</reference>
<proteinExistence type="predicted"/>
<dbReference type="PANTHER" id="PTHR14918:SF3">
    <property type="entry name" value="KICSTOR COMPLEX PROTEIN SZT2"/>
    <property type="match status" value="1"/>
</dbReference>
<dbReference type="GO" id="GO:0005777">
    <property type="term" value="C:peroxisome"/>
    <property type="evidence" value="ECO:0007669"/>
    <property type="project" value="InterPro"/>
</dbReference>
<name>A0A8T2NQZ7_9TELE</name>
<dbReference type="EMBL" id="JAFBMS010000034">
    <property type="protein sequence ID" value="KAG9341531.1"/>
    <property type="molecule type" value="Genomic_DNA"/>
</dbReference>
<dbReference type="Proteomes" id="UP000824540">
    <property type="component" value="Unassembled WGS sequence"/>
</dbReference>
<feature type="region of interest" description="Disordered" evidence="1">
    <location>
        <begin position="215"/>
        <end position="248"/>
    </location>
</feature>
<sequence>MGEGREGVIGSCLPEAFRVIAKLKEEKKQQKFIFPPAARSSIRNEGWWYWGGHGLSRPPLPRFQNSPTKEPPRGATSPKFTQVEGEGTLTLPLGRALAIIEPNPFLNSTLEADALLRSPVPPVPSKDQGRLSSSGRGLPPLPFPPELVPFDEALRDVNAGRPLGGAHDSAATADIVARHGAQLLEIKAAERREMEKQMKIENLFVTWQQRSAQSNMPITVSTPQSSRTSKNTQAREDHGTVCHTPKLF</sequence>
<dbReference type="PANTHER" id="PTHR14918">
    <property type="entry name" value="KICSTOR COMPLEX PROTEIN SZT2"/>
    <property type="match status" value="1"/>
</dbReference>
<keyword evidence="3" id="KW-1185">Reference proteome</keyword>
<evidence type="ECO:0000313" key="2">
    <source>
        <dbReference type="EMBL" id="KAG9341531.1"/>
    </source>
</evidence>
<dbReference type="InterPro" id="IPR033228">
    <property type="entry name" value="SZT2"/>
</dbReference>
<gene>
    <name evidence="2" type="ORF">JZ751_019036</name>
</gene>
<accession>A0A8T2NQZ7</accession>
<organism evidence="2 3">
    <name type="scientific">Albula glossodonta</name>
    <name type="common">roundjaw bonefish</name>
    <dbReference type="NCBI Taxonomy" id="121402"/>
    <lineage>
        <taxon>Eukaryota</taxon>
        <taxon>Metazoa</taxon>
        <taxon>Chordata</taxon>
        <taxon>Craniata</taxon>
        <taxon>Vertebrata</taxon>
        <taxon>Euteleostomi</taxon>
        <taxon>Actinopterygii</taxon>
        <taxon>Neopterygii</taxon>
        <taxon>Teleostei</taxon>
        <taxon>Albuliformes</taxon>
        <taxon>Albulidae</taxon>
        <taxon>Albula</taxon>
    </lineage>
</organism>
<feature type="compositionally biased region" description="Polar residues" evidence="1">
    <location>
        <begin position="215"/>
        <end position="232"/>
    </location>
</feature>
<protein>
    <submittedName>
        <fullName evidence="2">Uncharacterized protein</fullName>
    </submittedName>
</protein>
<comment type="caution">
    <text evidence="2">The sequence shown here is derived from an EMBL/GenBank/DDBJ whole genome shotgun (WGS) entry which is preliminary data.</text>
</comment>
<feature type="region of interest" description="Disordered" evidence="1">
    <location>
        <begin position="118"/>
        <end position="144"/>
    </location>
</feature>
<evidence type="ECO:0000256" key="1">
    <source>
        <dbReference type="SAM" id="MobiDB-lite"/>
    </source>
</evidence>
<dbReference type="OrthoDB" id="43547at2759"/>
<feature type="region of interest" description="Disordered" evidence="1">
    <location>
        <begin position="59"/>
        <end position="80"/>
    </location>
</feature>
<evidence type="ECO:0000313" key="3">
    <source>
        <dbReference type="Proteomes" id="UP000824540"/>
    </source>
</evidence>